<evidence type="ECO:0000313" key="3">
    <source>
        <dbReference type="EMBL" id="MBA5685919.1"/>
    </source>
</evidence>
<name>A0A7W2F6J5_9BURK</name>
<dbReference type="Proteomes" id="UP000573499">
    <property type="component" value="Unassembled WGS sequence"/>
</dbReference>
<evidence type="ECO:0000313" key="4">
    <source>
        <dbReference type="Proteomes" id="UP000573499"/>
    </source>
</evidence>
<dbReference type="RefSeq" id="WP_182151663.1">
    <property type="nucleotide sequence ID" value="NZ_JACEZU010000001.1"/>
</dbReference>
<protein>
    <submittedName>
        <fullName evidence="3">Uncharacterized protein</fullName>
    </submittedName>
</protein>
<keyword evidence="2" id="KW-0472">Membrane</keyword>
<accession>A0A7W2F6J5</accession>
<dbReference type="EMBL" id="JACEZU010000001">
    <property type="protein sequence ID" value="MBA5685919.1"/>
    <property type="molecule type" value="Genomic_DNA"/>
</dbReference>
<proteinExistence type="predicted"/>
<dbReference type="AlphaFoldDB" id="A0A7W2F6J5"/>
<organism evidence="3 4">
    <name type="scientific">Rugamonas apoptosis</name>
    <dbReference type="NCBI Taxonomy" id="2758570"/>
    <lineage>
        <taxon>Bacteria</taxon>
        <taxon>Pseudomonadati</taxon>
        <taxon>Pseudomonadota</taxon>
        <taxon>Betaproteobacteria</taxon>
        <taxon>Burkholderiales</taxon>
        <taxon>Oxalobacteraceae</taxon>
        <taxon>Telluria group</taxon>
        <taxon>Rugamonas</taxon>
    </lineage>
</organism>
<keyword evidence="4" id="KW-1185">Reference proteome</keyword>
<sequence>MSFFSSDIGVAIAWICTVGGFLYAFLQKKENSTLKLQLHQTQELVFSLQNSLNSMGDDSSQNLVNQSGGKNVYTKTNTGGMTINM</sequence>
<reference evidence="3 4" key="1">
    <citation type="submission" date="2020-07" db="EMBL/GenBank/DDBJ databases">
        <title>Novel species isolated from subtropical streams in China.</title>
        <authorList>
            <person name="Lu H."/>
        </authorList>
    </citation>
    <scope>NUCLEOTIDE SEQUENCE [LARGE SCALE GENOMIC DNA]</scope>
    <source>
        <strain evidence="3 4">LX47W</strain>
    </source>
</reference>
<evidence type="ECO:0000256" key="2">
    <source>
        <dbReference type="SAM" id="Phobius"/>
    </source>
</evidence>
<feature type="transmembrane region" description="Helical" evidence="2">
    <location>
        <begin position="6"/>
        <end position="26"/>
    </location>
</feature>
<keyword evidence="2" id="KW-1133">Transmembrane helix</keyword>
<gene>
    <name evidence="3" type="ORF">H3H39_02485</name>
</gene>
<evidence type="ECO:0000256" key="1">
    <source>
        <dbReference type="SAM" id="MobiDB-lite"/>
    </source>
</evidence>
<keyword evidence="2" id="KW-0812">Transmembrane</keyword>
<feature type="region of interest" description="Disordered" evidence="1">
    <location>
        <begin position="59"/>
        <end position="85"/>
    </location>
</feature>
<comment type="caution">
    <text evidence="3">The sequence shown here is derived from an EMBL/GenBank/DDBJ whole genome shotgun (WGS) entry which is preliminary data.</text>
</comment>